<name>A0AAW0UWB4_SCYPA</name>
<evidence type="ECO:0000256" key="1">
    <source>
        <dbReference type="ARBA" id="ARBA00004604"/>
    </source>
</evidence>
<dbReference type="PRINTS" id="PR02029">
    <property type="entry name" value="ACTREGSIRT1"/>
</dbReference>
<dbReference type="PANTHER" id="PTHR31454:SF2">
    <property type="entry name" value="ACTIVE REGULATOR OF SIRT1"/>
    <property type="match status" value="1"/>
</dbReference>
<feature type="region of interest" description="Disordered" evidence="6">
    <location>
        <begin position="17"/>
        <end position="48"/>
    </location>
</feature>
<feature type="compositionally biased region" description="Basic residues" evidence="6">
    <location>
        <begin position="32"/>
        <end position="48"/>
    </location>
</feature>
<evidence type="ECO:0000256" key="3">
    <source>
        <dbReference type="ARBA" id="ARBA00016855"/>
    </source>
</evidence>
<comment type="caution">
    <text evidence="7">The sequence shown here is derived from an EMBL/GenBank/DDBJ whole genome shotgun (WGS) entry which is preliminary data.</text>
</comment>
<reference evidence="7 8" key="1">
    <citation type="submission" date="2023-03" db="EMBL/GenBank/DDBJ databases">
        <title>High-quality genome of Scylla paramamosain provides insights in environmental adaptation.</title>
        <authorList>
            <person name="Zhang L."/>
        </authorList>
    </citation>
    <scope>NUCLEOTIDE SEQUENCE [LARGE SCALE GENOMIC DNA]</scope>
    <source>
        <strain evidence="7">LZ_2023a</strain>
        <tissue evidence="7">Muscle</tissue>
    </source>
</reference>
<dbReference type="GO" id="GO:0019899">
    <property type="term" value="F:enzyme binding"/>
    <property type="evidence" value="ECO:0007669"/>
    <property type="project" value="TreeGrafter"/>
</dbReference>
<evidence type="ECO:0000313" key="7">
    <source>
        <dbReference type="EMBL" id="KAK8404427.1"/>
    </source>
</evidence>
<protein>
    <recommendedName>
        <fullName evidence="3">Active regulator of SIRT1</fullName>
    </recommendedName>
    <alternativeName>
        <fullName evidence="5">40S ribosomal protein S19-binding protein 1</fullName>
    </alternativeName>
</protein>
<comment type="similarity">
    <text evidence="2">Belongs to the AROS family.</text>
</comment>
<sequence>MSWSLVNRGLELCEDQTASKSRKVDAVTPGKGSRHQKEKRAAKQRKIAKQKQQEIKSLFNQKQGVSALEKYRQSTPRDRTVDNIKLLKKIDRKRTPQEYVEKILSQHSKELERRGGTKEAPQTQGKKKPQETSVFSDEDFEKMNKEWLKLY</sequence>
<evidence type="ECO:0000313" key="8">
    <source>
        <dbReference type="Proteomes" id="UP001487740"/>
    </source>
</evidence>
<organism evidence="7 8">
    <name type="scientific">Scylla paramamosain</name>
    <name type="common">Mud crab</name>
    <dbReference type="NCBI Taxonomy" id="85552"/>
    <lineage>
        <taxon>Eukaryota</taxon>
        <taxon>Metazoa</taxon>
        <taxon>Ecdysozoa</taxon>
        <taxon>Arthropoda</taxon>
        <taxon>Crustacea</taxon>
        <taxon>Multicrustacea</taxon>
        <taxon>Malacostraca</taxon>
        <taxon>Eumalacostraca</taxon>
        <taxon>Eucarida</taxon>
        <taxon>Decapoda</taxon>
        <taxon>Pleocyemata</taxon>
        <taxon>Brachyura</taxon>
        <taxon>Eubrachyura</taxon>
        <taxon>Portunoidea</taxon>
        <taxon>Portunidae</taxon>
        <taxon>Portuninae</taxon>
        <taxon>Scylla</taxon>
    </lineage>
</organism>
<dbReference type="EMBL" id="JARAKH010000004">
    <property type="protein sequence ID" value="KAK8404427.1"/>
    <property type="molecule type" value="Genomic_DNA"/>
</dbReference>
<dbReference type="InterPro" id="IPR023262">
    <property type="entry name" value="AROS"/>
</dbReference>
<evidence type="ECO:0000256" key="5">
    <source>
        <dbReference type="ARBA" id="ARBA00032748"/>
    </source>
</evidence>
<dbReference type="PANTHER" id="PTHR31454">
    <property type="entry name" value="ACTIVE REGULATOR OF SIRT1"/>
    <property type="match status" value="1"/>
</dbReference>
<feature type="region of interest" description="Disordered" evidence="6">
    <location>
        <begin position="105"/>
        <end position="138"/>
    </location>
</feature>
<proteinExistence type="inferred from homology"/>
<keyword evidence="8" id="KW-1185">Reference proteome</keyword>
<feature type="compositionally biased region" description="Basic and acidic residues" evidence="6">
    <location>
        <begin position="107"/>
        <end position="117"/>
    </location>
</feature>
<dbReference type="Pfam" id="PF15684">
    <property type="entry name" value="AROS"/>
    <property type="match status" value="1"/>
</dbReference>
<evidence type="ECO:0000256" key="2">
    <source>
        <dbReference type="ARBA" id="ARBA00007318"/>
    </source>
</evidence>
<evidence type="ECO:0000256" key="6">
    <source>
        <dbReference type="SAM" id="MobiDB-lite"/>
    </source>
</evidence>
<dbReference type="AlphaFoldDB" id="A0AAW0UWB4"/>
<keyword evidence="4" id="KW-0539">Nucleus</keyword>
<dbReference type="GO" id="GO:0005730">
    <property type="term" value="C:nucleolus"/>
    <property type="evidence" value="ECO:0007669"/>
    <property type="project" value="UniProtKB-SubCell"/>
</dbReference>
<dbReference type="Proteomes" id="UP001487740">
    <property type="component" value="Unassembled WGS sequence"/>
</dbReference>
<evidence type="ECO:0000256" key="4">
    <source>
        <dbReference type="ARBA" id="ARBA00023242"/>
    </source>
</evidence>
<accession>A0AAW0UWB4</accession>
<gene>
    <name evidence="7" type="ORF">O3P69_007605</name>
</gene>
<comment type="subcellular location">
    <subcellularLocation>
        <location evidence="1">Nucleus</location>
        <location evidence="1">Nucleolus</location>
    </subcellularLocation>
</comment>